<feature type="region of interest" description="Disordered" evidence="1">
    <location>
        <begin position="23"/>
        <end position="60"/>
    </location>
</feature>
<keyword evidence="4" id="KW-1185">Reference proteome</keyword>
<dbReference type="PANTHER" id="PTHR31286:SF99">
    <property type="entry name" value="DUF4283 DOMAIN-CONTAINING PROTEIN"/>
    <property type="match status" value="1"/>
</dbReference>
<evidence type="ECO:0000313" key="3">
    <source>
        <dbReference type="EMBL" id="KAK3230001.1"/>
    </source>
</evidence>
<name>A0AAE0EIW3_9ROSI</name>
<dbReference type="InterPro" id="IPR025558">
    <property type="entry name" value="DUF4283"/>
</dbReference>
<organism evidence="3 4">
    <name type="scientific">Dipteronia sinensis</name>
    <dbReference type="NCBI Taxonomy" id="43782"/>
    <lineage>
        <taxon>Eukaryota</taxon>
        <taxon>Viridiplantae</taxon>
        <taxon>Streptophyta</taxon>
        <taxon>Embryophyta</taxon>
        <taxon>Tracheophyta</taxon>
        <taxon>Spermatophyta</taxon>
        <taxon>Magnoliopsida</taxon>
        <taxon>eudicotyledons</taxon>
        <taxon>Gunneridae</taxon>
        <taxon>Pentapetalae</taxon>
        <taxon>rosids</taxon>
        <taxon>malvids</taxon>
        <taxon>Sapindales</taxon>
        <taxon>Sapindaceae</taxon>
        <taxon>Hippocastanoideae</taxon>
        <taxon>Acereae</taxon>
        <taxon>Dipteronia</taxon>
    </lineage>
</organism>
<dbReference type="PANTHER" id="PTHR31286">
    <property type="entry name" value="GLYCINE-RICH CELL WALL STRUCTURAL PROTEIN 1.8-LIKE"/>
    <property type="match status" value="1"/>
</dbReference>
<evidence type="ECO:0000313" key="4">
    <source>
        <dbReference type="Proteomes" id="UP001281410"/>
    </source>
</evidence>
<sequence>MDPSPKHPSLPCLGSKRLSTPFSLVLPPSSTMENPPFPEAHSSSTSSVLPPTPSLQDRHLPSPHIVSSAGVSSILNANDSIECSNGSTKRGHCSSIPKLVLNNAFNQARTGHSTLNRAVVAEVKGVLSSSPQTSTIAANLGNNGGHEDSSFAAHLKNELGKMKGPMDQCNKSEKPALDVHRPDQLHQVPLSSFGMVEKPASKGEACPSAIVEDQKVQLEEVSSLSNYVLPYNKGISFTPHLVNKDASNAIGQVPPIISEKSHISYSNVLKGAHHNPLMDPPSSRPMNLKYYQPFHSGNRNYNIAMRIWGNRGLLEVLANEKGFYFFKFSDDEACSNVLEASHWLFAGRMVILKKWHLRLILSKDSYSKIPVWVKLFNIPHEYWNEEGLSHIASAIGKPLYANSLTESMKRISFARVCIEIDTSCDIVDSFDLFMGDSSNPKLRENVEILVEYQWKPKICTECKSFGHSITNCPKLKPLLSPSENVSAPKQNKNGGESINEMIPRFALPKHAWNLLHLAP</sequence>
<evidence type="ECO:0000259" key="2">
    <source>
        <dbReference type="Pfam" id="PF14111"/>
    </source>
</evidence>
<dbReference type="Pfam" id="PF14111">
    <property type="entry name" value="DUF4283"/>
    <property type="match status" value="1"/>
</dbReference>
<dbReference type="InterPro" id="IPR040256">
    <property type="entry name" value="At4g02000-like"/>
</dbReference>
<evidence type="ECO:0000256" key="1">
    <source>
        <dbReference type="SAM" id="MobiDB-lite"/>
    </source>
</evidence>
<comment type="caution">
    <text evidence="3">The sequence shown here is derived from an EMBL/GenBank/DDBJ whole genome shotgun (WGS) entry which is preliminary data.</text>
</comment>
<dbReference type="Proteomes" id="UP001281410">
    <property type="component" value="Unassembled WGS sequence"/>
</dbReference>
<reference evidence="3" key="1">
    <citation type="journal article" date="2023" name="Plant J.">
        <title>Genome sequences and population genomics provide insights into the demographic history, inbreeding, and mutation load of two 'living fossil' tree species of Dipteronia.</title>
        <authorList>
            <person name="Feng Y."/>
            <person name="Comes H.P."/>
            <person name="Chen J."/>
            <person name="Zhu S."/>
            <person name="Lu R."/>
            <person name="Zhang X."/>
            <person name="Li P."/>
            <person name="Qiu J."/>
            <person name="Olsen K.M."/>
            <person name="Qiu Y."/>
        </authorList>
    </citation>
    <scope>NUCLEOTIDE SEQUENCE</scope>
    <source>
        <strain evidence="3">NBL</strain>
    </source>
</reference>
<protein>
    <recommendedName>
        <fullName evidence="2">DUF4283 domain-containing protein</fullName>
    </recommendedName>
</protein>
<feature type="compositionally biased region" description="Polar residues" evidence="1">
    <location>
        <begin position="23"/>
        <end position="33"/>
    </location>
</feature>
<proteinExistence type="predicted"/>
<accession>A0AAE0EIW3</accession>
<feature type="domain" description="DUF4283" evidence="2">
    <location>
        <begin position="303"/>
        <end position="358"/>
    </location>
</feature>
<dbReference type="EMBL" id="JANJYJ010000001">
    <property type="protein sequence ID" value="KAK3230001.1"/>
    <property type="molecule type" value="Genomic_DNA"/>
</dbReference>
<dbReference type="AlphaFoldDB" id="A0AAE0EIW3"/>
<gene>
    <name evidence="3" type="ORF">Dsin_001882</name>
</gene>